<feature type="region of interest" description="Disordered" evidence="6">
    <location>
        <begin position="246"/>
        <end position="271"/>
    </location>
</feature>
<evidence type="ECO:0000313" key="8">
    <source>
        <dbReference type="EMBL" id="SVB40254.1"/>
    </source>
</evidence>
<keyword evidence="5" id="KW-0408">Iron</keyword>
<evidence type="ECO:0000256" key="1">
    <source>
        <dbReference type="ARBA" id="ARBA00001961"/>
    </source>
</evidence>
<sequence length="271" mass="31295">MAPKFKIGNPANMEDTEIDMPEEGNLDDMVKEDFTSGERLGNLTIPDDELELEANILIVKPRIINDRGCETLINIHENAVFDDVTIENEHDITPSERVQEFNLSYKYHASNNKDHMTLAHDSPEWKKALEVVGSQIPDHRDFDRITYMQIVHYYTDAFFPFHRDMAKNDVGRDYGTCIVQLNDNFAGGHLNVEGCIIPKRAGTMAFFNNSSETWHGVEPIYDGERYVFLMWFGREYTVYTNEKKREKNDAQLRHEEKVFGNDSDGEMQSVS</sequence>
<evidence type="ECO:0000256" key="2">
    <source>
        <dbReference type="ARBA" id="ARBA00022723"/>
    </source>
</evidence>
<evidence type="ECO:0000256" key="4">
    <source>
        <dbReference type="ARBA" id="ARBA00023002"/>
    </source>
</evidence>
<accession>A0A382DQK5</accession>
<dbReference type="PROSITE" id="PS51471">
    <property type="entry name" value="FE2OG_OXY"/>
    <property type="match status" value="1"/>
</dbReference>
<keyword evidence="3" id="KW-0223">Dioxygenase</keyword>
<feature type="domain" description="Fe2OG dioxygenase" evidence="7">
    <location>
        <begin position="144"/>
        <end position="234"/>
    </location>
</feature>
<dbReference type="GO" id="GO:0005506">
    <property type="term" value="F:iron ion binding"/>
    <property type="evidence" value="ECO:0007669"/>
    <property type="project" value="InterPro"/>
</dbReference>
<dbReference type="AlphaFoldDB" id="A0A382DQK5"/>
<evidence type="ECO:0000256" key="5">
    <source>
        <dbReference type="ARBA" id="ARBA00023004"/>
    </source>
</evidence>
<comment type="cofactor">
    <cofactor evidence="1">
        <name>L-ascorbate</name>
        <dbReference type="ChEBI" id="CHEBI:38290"/>
    </cofactor>
</comment>
<dbReference type="GO" id="GO:0031418">
    <property type="term" value="F:L-ascorbic acid binding"/>
    <property type="evidence" value="ECO:0007669"/>
    <property type="project" value="InterPro"/>
</dbReference>
<dbReference type="SMART" id="SM00702">
    <property type="entry name" value="P4Hc"/>
    <property type="match status" value="1"/>
</dbReference>
<dbReference type="GO" id="GO:0016705">
    <property type="term" value="F:oxidoreductase activity, acting on paired donors, with incorporation or reduction of molecular oxygen"/>
    <property type="evidence" value="ECO:0007669"/>
    <property type="project" value="InterPro"/>
</dbReference>
<keyword evidence="2" id="KW-0479">Metal-binding</keyword>
<dbReference type="InterPro" id="IPR006620">
    <property type="entry name" value="Pro_4_hyd_alph"/>
</dbReference>
<feature type="compositionally biased region" description="Basic and acidic residues" evidence="6">
    <location>
        <begin position="246"/>
        <end position="259"/>
    </location>
</feature>
<dbReference type="EMBL" id="UINC01040414">
    <property type="protein sequence ID" value="SVB40254.1"/>
    <property type="molecule type" value="Genomic_DNA"/>
</dbReference>
<reference evidence="8" key="1">
    <citation type="submission" date="2018-05" db="EMBL/GenBank/DDBJ databases">
        <authorList>
            <person name="Lanie J.A."/>
            <person name="Ng W.-L."/>
            <person name="Kazmierczak K.M."/>
            <person name="Andrzejewski T.M."/>
            <person name="Davidsen T.M."/>
            <person name="Wayne K.J."/>
            <person name="Tettelin H."/>
            <person name="Glass J.I."/>
            <person name="Rusch D."/>
            <person name="Podicherti R."/>
            <person name="Tsui H.-C.T."/>
            <person name="Winkler M.E."/>
        </authorList>
    </citation>
    <scope>NUCLEOTIDE SEQUENCE</scope>
</reference>
<dbReference type="Gene3D" id="2.60.120.620">
    <property type="entry name" value="q2cbj1_9rhob like domain"/>
    <property type="match status" value="1"/>
</dbReference>
<dbReference type="GO" id="GO:0051213">
    <property type="term" value="F:dioxygenase activity"/>
    <property type="evidence" value="ECO:0007669"/>
    <property type="project" value="UniProtKB-KW"/>
</dbReference>
<proteinExistence type="predicted"/>
<evidence type="ECO:0000256" key="3">
    <source>
        <dbReference type="ARBA" id="ARBA00022964"/>
    </source>
</evidence>
<evidence type="ECO:0000259" key="7">
    <source>
        <dbReference type="PROSITE" id="PS51471"/>
    </source>
</evidence>
<dbReference type="InterPro" id="IPR044862">
    <property type="entry name" value="Pro_4_hyd_alph_FE2OG_OXY"/>
</dbReference>
<organism evidence="8">
    <name type="scientific">marine metagenome</name>
    <dbReference type="NCBI Taxonomy" id="408172"/>
    <lineage>
        <taxon>unclassified sequences</taxon>
        <taxon>metagenomes</taxon>
        <taxon>ecological metagenomes</taxon>
    </lineage>
</organism>
<name>A0A382DQK5_9ZZZZ</name>
<evidence type="ECO:0000256" key="6">
    <source>
        <dbReference type="SAM" id="MobiDB-lite"/>
    </source>
</evidence>
<dbReference type="Pfam" id="PF13640">
    <property type="entry name" value="2OG-FeII_Oxy_3"/>
    <property type="match status" value="1"/>
</dbReference>
<protein>
    <recommendedName>
        <fullName evidence="7">Fe2OG dioxygenase domain-containing protein</fullName>
    </recommendedName>
</protein>
<gene>
    <name evidence="8" type="ORF">METZ01_LOCUS193108</name>
</gene>
<dbReference type="InterPro" id="IPR005123">
    <property type="entry name" value="Oxoglu/Fe-dep_dioxygenase_dom"/>
</dbReference>
<keyword evidence="4" id="KW-0560">Oxidoreductase</keyword>